<feature type="domain" description="DUF4440" evidence="2">
    <location>
        <begin position="27"/>
        <end position="126"/>
    </location>
</feature>
<evidence type="ECO:0000259" key="2">
    <source>
        <dbReference type="Pfam" id="PF14534"/>
    </source>
</evidence>
<dbReference type="Proteomes" id="UP000305398">
    <property type="component" value="Chromosome"/>
</dbReference>
<dbReference type="KEGG" id="hyj:FHG12_01310"/>
<organism evidence="3 4">
    <name type="scientific">Hymenobacter jejuensis</name>
    <dbReference type="NCBI Taxonomy" id="2502781"/>
    <lineage>
        <taxon>Bacteria</taxon>
        <taxon>Pseudomonadati</taxon>
        <taxon>Bacteroidota</taxon>
        <taxon>Cytophagia</taxon>
        <taxon>Cytophagales</taxon>
        <taxon>Hymenobacteraceae</taxon>
        <taxon>Hymenobacter</taxon>
    </lineage>
</organism>
<feature type="domain" description="DUF4440" evidence="2">
    <location>
        <begin position="167"/>
        <end position="269"/>
    </location>
</feature>
<gene>
    <name evidence="3" type="ORF">FHG12_01310</name>
</gene>
<dbReference type="OrthoDB" id="1119084at2"/>
<feature type="signal peptide" evidence="1">
    <location>
        <begin position="1"/>
        <end position="20"/>
    </location>
</feature>
<evidence type="ECO:0000313" key="3">
    <source>
        <dbReference type="EMBL" id="QDA58818.1"/>
    </source>
</evidence>
<dbReference type="Pfam" id="PF14534">
    <property type="entry name" value="DUF4440"/>
    <property type="match status" value="2"/>
</dbReference>
<dbReference type="Gene3D" id="3.10.450.50">
    <property type="match status" value="2"/>
</dbReference>
<evidence type="ECO:0000256" key="1">
    <source>
        <dbReference type="SAM" id="SignalP"/>
    </source>
</evidence>
<dbReference type="EMBL" id="CP040896">
    <property type="protein sequence ID" value="QDA58818.1"/>
    <property type="molecule type" value="Genomic_DNA"/>
</dbReference>
<proteinExistence type="predicted"/>
<feature type="chain" id="PRO_5023118078" evidence="1">
    <location>
        <begin position="21"/>
        <end position="280"/>
    </location>
</feature>
<keyword evidence="4" id="KW-1185">Reference proteome</keyword>
<reference evidence="3 4" key="1">
    <citation type="submission" date="2019-06" db="EMBL/GenBank/DDBJ databases">
        <authorList>
            <person name="Srinivasan S."/>
        </authorList>
    </citation>
    <scope>NUCLEOTIDE SEQUENCE [LARGE SCALE GENOMIC DNA]</scope>
    <source>
        <strain evidence="3 4">17J68-5</strain>
    </source>
</reference>
<dbReference type="SUPFAM" id="SSF54427">
    <property type="entry name" value="NTF2-like"/>
    <property type="match status" value="2"/>
</dbReference>
<sequence>MRLFCCAAAVLLASSLSTLAQKPVGAIVAAERKFAKSAAELGTKAAFLSNMADSAVVFPKGKPTLARPYWLATPDHQPTITWGPEFADAASSGDMGYTTGPWYIEAGGKRVAHGHYHTVWVRQPDQQLKFVADIGVQHAAPEPDSIPTTVAYATAPGHASKDQSADIMTLERQFTAAIRAKGMAKAYAAVMSSEARLNRPDQFPLTTPQLQRQNLAAQAPLKFQPMRSQVSQAGDLAYTYGTYQADQQATNSGAYLHIWKHETAKHWRLVLEVLNPSAGK</sequence>
<dbReference type="AlphaFoldDB" id="A0A5B7ZV08"/>
<accession>A0A5B7ZV08</accession>
<name>A0A5B7ZV08_9BACT</name>
<protein>
    <submittedName>
        <fullName evidence="3">Nuclear transport factor 2 family protein</fullName>
    </submittedName>
</protein>
<keyword evidence="1" id="KW-0732">Signal</keyword>
<dbReference type="InterPro" id="IPR032710">
    <property type="entry name" value="NTF2-like_dom_sf"/>
</dbReference>
<dbReference type="RefSeq" id="WP_139513819.1">
    <property type="nucleotide sequence ID" value="NZ_CP040896.1"/>
</dbReference>
<dbReference type="InterPro" id="IPR027843">
    <property type="entry name" value="DUF4440"/>
</dbReference>
<evidence type="ECO:0000313" key="4">
    <source>
        <dbReference type="Proteomes" id="UP000305398"/>
    </source>
</evidence>